<feature type="transmembrane region" description="Helical" evidence="7">
    <location>
        <begin position="12"/>
        <end position="32"/>
    </location>
</feature>
<dbReference type="Pfam" id="PF00209">
    <property type="entry name" value="SNF"/>
    <property type="match status" value="2"/>
</dbReference>
<dbReference type="SUPFAM" id="SSF161070">
    <property type="entry name" value="SNF-like"/>
    <property type="match status" value="1"/>
</dbReference>
<dbReference type="PANTHER" id="PTHR11616:SF240">
    <property type="entry name" value="BLOATED TUBULES, ISOFORM B-RELATED"/>
    <property type="match status" value="1"/>
</dbReference>
<keyword evidence="5 7" id="KW-0472">Membrane</keyword>
<feature type="transmembrane region" description="Helical" evidence="7">
    <location>
        <begin position="44"/>
        <end position="66"/>
    </location>
</feature>
<dbReference type="PROSITE" id="PS50267">
    <property type="entry name" value="NA_NEUROTRAN_SYMP_3"/>
    <property type="match status" value="1"/>
</dbReference>
<dbReference type="GO" id="GO:0005886">
    <property type="term" value="C:plasma membrane"/>
    <property type="evidence" value="ECO:0007669"/>
    <property type="project" value="TreeGrafter"/>
</dbReference>
<reference evidence="8 9" key="1">
    <citation type="submission" date="2019-09" db="EMBL/GenBank/DDBJ databases">
        <title>The complete genome of Methanoplanus sp. FWC-SCC4.</title>
        <authorList>
            <person name="Chen S.-C."/>
            <person name="Zhou Y.-Z."/>
            <person name="Lai M.-C."/>
        </authorList>
    </citation>
    <scope>NUCLEOTIDE SEQUENCE [LARGE SCALE GENOMIC DNA]</scope>
    <source>
        <strain evidence="8 9">FWC-SCC4</strain>
    </source>
</reference>
<evidence type="ECO:0000256" key="6">
    <source>
        <dbReference type="RuleBase" id="RU003732"/>
    </source>
</evidence>
<dbReference type="GO" id="GO:0035725">
    <property type="term" value="P:sodium ion transmembrane transport"/>
    <property type="evidence" value="ECO:0007669"/>
    <property type="project" value="TreeGrafter"/>
</dbReference>
<gene>
    <name evidence="8" type="ORF">F1737_02665</name>
</gene>
<dbReference type="Proteomes" id="UP001301797">
    <property type="component" value="Chromosome"/>
</dbReference>
<keyword evidence="4 7" id="KW-1133">Transmembrane helix</keyword>
<sequence length="494" mass="54090">MQSDNKQQWSSRGLFILASIGAAIGIGNVWRFPYLAYSNGGGAFLIPYFIALLTAGIPLLLLEFSIGYKTKLSAPAAFSKLLGKKYAIVGWLAILTGFATMTYYTVIMAWSADFAVFSLTQEYAGQAETFFFDQFLNLPATVGGIEGINLLVVAGLLISWTWLFLSIYKGVKSVEKMILLTVLLPWILIILFIIQGLTLPGAMDGIVYYLTPDFSVLSDPGIWLSAYGQIFFTLSLGWGCMIAYSGFLPENTEFGKSAIVIALANSATSITAGLAVFSTLGYLAFEQGIPVSEVAKGGIELAFVTYPTSISLLPFGAQIFGFLFFILLMTLGVDSAFATIEGVSVAVHDYVNKPKILITLSLCLFGFLTGLLFTTNSGYYYLDIIDYYLSSFVLVLVGLLEALVIGYVYGPKLMRKFINKNSDVKIGKWWEICIKVIAPAMLLLILGGTVYQRIFSSYGGYPDWTNIAGWIFVMIIILAGFLLTYALKTKNIQN</sequence>
<evidence type="ECO:0000256" key="1">
    <source>
        <dbReference type="ARBA" id="ARBA00004141"/>
    </source>
</evidence>
<dbReference type="PANTHER" id="PTHR11616">
    <property type="entry name" value="SODIUM/CHLORIDE DEPENDENT TRANSPORTER"/>
    <property type="match status" value="1"/>
</dbReference>
<keyword evidence="2 6" id="KW-0813">Transport</keyword>
<feature type="transmembrane region" description="Helical" evidence="7">
    <location>
        <begin position="177"/>
        <end position="202"/>
    </location>
</feature>
<feature type="transmembrane region" description="Helical" evidence="7">
    <location>
        <begin position="467"/>
        <end position="487"/>
    </location>
</feature>
<evidence type="ECO:0000256" key="7">
    <source>
        <dbReference type="SAM" id="Phobius"/>
    </source>
</evidence>
<proteinExistence type="inferred from homology"/>
<feature type="transmembrane region" description="Helical" evidence="7">
    <location>
        <begin position="86"/>
        <end position="110"/>
    </location>
</feature>
<dbReference type="NCBIfam" id="NF037979">
    <property type="entry name" value="Na_transp"/>
    <property type="match status" value="1"/>
</dbReference>
<keyword evidence="9" id="KW-1185">Reference proteome</keyword>
<dbReference type="AlphaFoldDB" id="A0AA97FA45"/>
<feature type="transmembrane region" description="Helical" evidence="7">
    <location>
        <begin position="429"/>
        <end position="447"/>
    </location>
</feature>
<evidence type="ECO:0000256" key="3">
    <source>
        <dbReference type="ARBA" id="ARBA00022692"/>
    </source>
</evidence>
<keyword evidence="6" id="KW-0769">Symport</keyword>
<name>A0AA97FA45_9EURY</name>
<accession>A0AA97FA45</accession>
<feature type="transmembrane region" description="Helical" evidence="7">
    <location>
        <begin position="356"/>
        <end position="375"/>
    </location>
</feature>
<comment type="subcellular location">
    <subcellularLocation>
        <location evidence="1">Membrane</location>
        <topology evidence="1">Multi-pass membrane protein</topology>
    </subcellularLocation>
</comment>
<dbReference type="InterPro" id="IPR000175">
    <property type="entry name" value="Na/ntran_symport"/>
</dbReference>
<protein>
    <recommendedName>
        <fullName evidence="6">Transporter</fullName>
    </recommendedName>
</protein>
<dbReference type="GO" id="GO:0015293">
    <property type="term" value="F:symporter activity"/>
    <property type="evidence" value="ECO:0007669"/>
    <property type="project" value="UniProtKB-KW"/>
</dbReference>
<evidence type="ECO:0000313" key="8">
    <source>
        <dbReference type="EMBL" id="WOF15665.1"/>
    </source>
</evidence>
<dbReference type="EMBL" id="CP043875">
    <property type="protein sequence ID" value="WOF15665.1"/>
    <property type="molecule type" value="Genomic_DNA"/>
</dbReference>
<evidence type="ECO:0000256" key="4">
    <source>
        <dbReference type="ARBA" id="ARBA00022989"/>
    </source>
</evidence>
<feature type="transmembrane region" description="Helical" evidence="7">
    <location>
        <begin position="222"/>
        <end position="247"/>
    </location>
</feature>
<organism evidence="8 9">
    <name type="scientific">Methanochimaera problematica</name>
    <dbReference type="NCBI Taxonomy" id="2609417"/>
    <lineage>
        <taxon>Archaea</taxon>
        <taxon>Methanobacteriati</taxon>
        <taxon>Methanobacteriota</taxon>
        <taxon>Stenosarchaea group</taxon>
        <taxon>Methanomicrobia</taxon>
        <taxon>Methanomicrobiales</taxon>
        <taxon>Methanomicrobiaceae</taxon>
        <taxon>Methanochimaera</taxon>
    </lineage>
</organism>
<evidence type="ECO:0000256" key="5">
    <source>
        <dbReference type="ARBA" id="ARBA00023136"/>
    </source>
</evidence>
<feature type="transmembrane region" description="Helical" evidence="7">
    <location>
        <begin position="147"/>
        <end position="165"/>
    </location>
</feature>
<keyword evidence="3 6" id="KW-0812">Transmembrane</keyword>
<feature type="transmembrane region" description="Helical" evidence="7">
    <location>
        <begin position="387"/>
        <end position="409"/>
    </location>
</feature>
<dbReference type="PRINTS" id="PR00176">
    <property type="entry name" value="NANEUSMPORT"/>
</dbReference>
<dbReference type="InterPro" id="IPR037272">
    <property type="entry name" value="SNS_sf"/>
</dbReference>
<dbReference type="GeneID" id="85229036"/>
<comment type="similarity">
    <text evidence="6">Belongs to the sodium:neurotransmitter symporter (SNF) (TC 2.A.22) family.</text>
</comment>
<feature type="transmembrane region" description="Helical" evidence="7">
    <location>
        <begin position="259"/>
        <end position="285"/>
    </location>
</feature>
<evidence type="ECO:0000256" key="2">
    <source>
        <dbReference type="ARBA" id="ARBA00022448"/>
    </source>
</evidence>
<dbReference type="KEGG" id="mefw:F1737_02665"/>
<dbReference type="RefSeq" id="WP_317137238.1">
    <property type="nucleotide sequence ID" value="NZ_CP043875.1"/>
</dbReference>
<evidence type="ECO:0000313" key="9">
    <source>
        <dbReference type="Proteomes" id="UP001301797"/>
    </source>
</evidence>
<feature type="transmembrane region" description="Helical" evidence="7">
    <location>
        <begin position="319"/>
        <end position="344"/>
    </location>
</feature>
<dbReference type="PROSITE" id="PS00610">
    <property type="entry name" value="NA_NEUROTRAN_SYMP_1"/>
    <property type="match status" value="1"/>
</dbReference>